<dbReference type="AlphaFoldDB" id="A0A3B0YCA4"/>
<accession>A0A3B0YCA4</accession>
<proteinExistence type="predicted"/>
<sequence>MIIDQLYNPQLLAQRGKIKVFENNLFRWLCFEDEKIIQSCMLKEDPAKLNLPYQPFMMMWQLFFNRQPSSACLLGLGGGDMARYLGQQFPLVKLLVVEQDPDVAKLASEFFLLNPDQNKLTVEIADAKKFIQKKQQFDLIFIDIVIDNKPPDFLYTEDFWYNCHHKLASDGVMIFNMVTFSDKEFLTLLEILRKEFGRLPFCMSVTDHKNIVMLMPLDTNNQPTLAELKQRSILLQKKMNYRIKCVWR</sequence>
<name>A0A3B0YCA4_9ZZZZ</name>
<gene>
    <name evidence="2" type="ORF">MNBD_GAMMA12-1490</name>
</gene>
<evidence type="ECO:0008006" key="3">
    <source>
        <dbReference type="Google" id="ProtNLM"/>
    </source>
</evidence>
<dbReference type="PANTHER" id="PTHR43317">
    <property type="entry name" value="THERMOSPERMINE SYNTHASE ACAULIS5"/>
    <property type="match status" value="1"/>
</dbReference>
<dbReference type="Pfam" id="PF01564">
    <property type="entry name" value="Spermine_synth"/>
    <property type="match status" value="1"/>
</dbReference>
<reference evidence="2" key="1">
    <citation type="submission" date="2018-06" db="EMBL/GenBank/DDBJ databases">
        <authorList>
            <person name="Zhirakovskaya E."/>
        </authorList>
    </citation>
    <scope>NUCLEOTIDE SEQUENCE</scope>
</reference>
<dbReference type="NCBIfam" id="NF037959">
    <property type="entry name" value="MFS_SpdSyn"/>
    <property type="match status" value="1"/>
</dbReference>
<dbReference type="PANTHER" id="PTHR43317:SF1">
    <property type="entry name" value="THERMOSPERMINE SYNTHASE ACAULIS5"/>
    <property type="match status" value="1"/>
</dbReference>
<dbReference type="EMBL" id="UOFL01000031">
    <property type="protein sequence ID" value="VAW71819.1"/>
    <property type="molecule type" value="Genomic_DNA"/>
</dbReference>
<protein>
    <recommendedName>
        <fullName evidence="3">Spermidine synthase</fullName>
    </recommendedName>
</protein>
<evidence type="ECO:0000313" key="2">
    <source>
        <dbReference type="EMBL" id="VAW71819.1"/>
    </source>
</evidence>
<evidence type="ECO:0000256" key="1">
    <source>
        <dbReference type="ARBA" id="ARBA00023115"/>
    </source>
</evidence>
<dbReference type="SUPFAM" id="SSF53335">
    <property type="entry name" value="S-adenosyl-L-methionine-dependent methyltransferases"/>
    <property type="match status" value="1"/>
</dbReference>
<dbReference type="GO" id="GO:0006596">
    <property type="term" value="P:polyamine biosynthetic process"/>
    <property type="evidence" value="ECO:0007669"/>
    <property type="project" value="UniProtKB-KW"/>
</dbReference>
<dbReference type="Gene3D" id="3.40.50.150">
    <property type="entry name" value="Vaccinia Virus protein VP39"/>
    <property type="match status" value="1"/>
</dbReference>
<organism evidence="2">
    <name type="scientific">hydrothermal vent metagenome</name>
    <dbReference type="NCBI Taxonomy" id="652676"/>
    <lineage>
        <taxon>unclassified sequences</taxon>
        <taxon>metagenomes</taxon>
        <taxon>ecological metagenomes</taxon>
    </lineage>
</organism>
<keyword evidence="1" id="KW-0620">Polyamine biosynthesis</keyword>
<dbReference type="InterPro" id="IPR029063">
    <property type="entry name" value="SAM-dependent_MTases_sf"/>
</dbReference>